<evidence type="ECO:0000313" key="6">
    <source>
        <dbReference type="Proteomes" id="UP001060368"/>
    </source>
</evidence>
<proteinExistence type="inferred from homology"/>
<dbReference type="AlphaFoldDB" id="A0A9E7TKM1"/>
<feature type="coiled-coil region" evidence="3">
    <location>
        <begin position="255"/>
        <end position="309"/>
    </location>
</feature>
<keyword evidence="6" id="KW-1185">Reference proteome</keyword>
<evidence type="ECO:0000256" key="3">
    <source>
        <dbReference type="SAM" id="Coils"/>
    </source>
</evidence>
<sequence>MKILKLRFKNLNSLYGKWEIDFTVPEYESGGIFAITGPTGSGKTTILDALSLALYGETPRLGKISQSTNEVMSRLSSDCFAEVEFESAKGCFCCNFSQRKSGNNPGGKLQGPKHEISDLKSGKIIEDKKSKVPGVVEEMTGMDYDRFKRSIMLAQGDFAVFLNSRPADRAPVLEQITGTEIYTEISVKVHERKKYEQNILDGMQESLRAINIISDEEESDLKERFNSLNQEGSLVKAKLDETDRFIRWVEDISNIEAEICRLNEEQEEVAVLRDNSADDLERLTLFKKASEFKNIYENLRQKRAKQSEESVTFDDLNAVFPELKDKYDLSLSEYETALTERYSASKNLDDSLEVIKKARKSDIIIDGCLKNISSAIKSLEELKVKEEVYKAKISRISENISFLESEAERLSQYLSENEGLKTLRGNMALTEEKAKKYTACLREESGLALKLKKSQKDIAEKKKQISGRQKELSDINVRLSECRAENEKISEEIQSLLAGRKISGFYELDREYSGLSSHLKEALRYADEAENAANKLSSIAEDSERDSAELITLKDKYSLLSGRKNEKSEYIRVLEENYALASKIKSLDDERKKLVSGRPCPLCGSSKHPYAAEIPESDGTKSKIEAEKLLLEEISSQISGTFSDIAVLESKIKGDKKRSEELLSGITELKEGLAECLQNAGMNPEETGRDEIRKKALCCEDKLAEIRLVIRDYEPLHNKLGEAEKMLSGLLDRSAAAEGEIREAEYLLKEGESAEEKISGDLIQMRGESESLAGVLENEYRTYAPGESMPEKRSEIPALLKEILLTYSTKEKEHEASAKKLSHCRSDLDKFSALLSEAVGRRQEKSEEAGKLESEVELLKSERFDLFGDKNPDEEEMRLKCLAEEAEALLIRKREEKENLSSEVIKLESRIEGFEKTISVLNSEIADLNETFLSTIHSAGFESETAFEEAIIPESEAERISAVEEEIKTGEMRVAHLLSEKSGILAAEREKCLTEMGADELREVHTALTERQRDIDRSTGEVSVRLKTNDEQKGFASGKLQEIEEHKKVLLRWEKLNELIGSHNGSKFQRFAQGLTFEILVVHANNQLRKMSDRYILVRSDSDPLELGIIDNYQAGEVRSTKNLSGGESFIVSLALALGLSDMSGSRVRVDSLFLDEGFGTLDENSLDIALDTLSGLQHEGKTIGVISHVPALKERISTRIRVQRKSSGRSVINGPGCSGTA</sequence>
<name>A0A9E7TKM1_9EURY</name>
<evidence type="ECO:0000259" key="4">
    <source>
        <dbReference type="Pfam" id="PF13476"/>
    </source>
</evidence>
<gene>
    <name evidence="5" type="ORF">L6E24_08155</name>
</gene>
<dbReference type="GeneID" id="74307666"/>
<comment type="similarity">
    <text evidence="2">Belongs to the Sph1/Sph2 family.</text>
</comment>
<dbReference type="InterPro" id="IPR027417">
    <property type="entry name" value="P-loop_NTPase"/>
</dbReference>
<evidence type="ECO:0000256" key="2">
    <source>
        <dbReference type="ARBA" id="ARBA00049666"/>
    </source>
</evidence>
<feature type="coiled-coil region" evidence="3">
    <location>
        <begin position="842"/>
        <end position="931"/>
    </location>
</feature>
<dbReference type="InterPro" id="IPR038729">
    <property type="entry name" value="Rad50/SbcC_AAA"/>
</dbReference>
<keyword evidence="1 3" id="KW-0175">Coiled coil</keyword>
<organism evidence="5 6">
    <name type="scientific">Methanoplanus endosymbiosus</name>
    <dbReference type="NCBI Taxonomy" id="33865"/>
    <lineage>
        <taxon>Archaea</taxon>
        <taxon>Methanobacteriati</taxon>
        <taxon>Methanobacteriota</taxon>
        <taxon>Stenosarchaea group</taxon>
        <taxon>Methanomicrobia</taxon>
        <taxon>Methanomicrobiales</taxon>
        <taxon>Methanomicrobiaceae</taxon>
        <taxon>Methanoplanus</taxon>
    </lineage>
</organism>
<dbReference type="RefSeq" id="WP_257741504.1">
    <property type="nucleotide sequence ID" value="NZ_CP096115.1"/>
</dbReference>
<dbReference type="Pfam" id="PF13558">
    <property type="entry name" value="SbcC_Walker_B"/>
    <property type="match status" value="1"/>
</dbReference>
<dbReference type="PANTHER" id="PTHR32114">
    <property type="entry name" value="ABC TRANSPORTER ABCH.3"/>
    <property type="match status" value="1"/>
</dbReference>
<dbReference type="Gene3D" id="3.40.50.300">
    <property type="entry name" value="P-loop containing nucleotide triphosphate hydrolases"/>
    <property type="match status" value="2"/>
</dbReference>
<reference evidence="5" key="1">
    <citation type="submission" date="2022-04" db="EMBL/GenBank/DDBJ databases">
        <title>Complete genome of Methanoplanus endosymbiosus DSM 3599.</title>
        <authorList>
            <person name="Chen S.-C."/>
            <person name="You Y.-T."/>
            <person name="Zhou Y.-Z."/>
            <person name="Lai M.-C."/>
        </authorList>
    </citation>
    <scope>NUCLEOTIDE SEQUENCE</scope>
    <source>
        <strain evidence="5">DSM 3599</strain>
    </source>
</reference>
<dbReference type="PANTHER" id="PTHR32114:SF2">
    <property type="entry name" value="ABC TRANSPORTER ABCH.3"/>
    <property type="match status" value="1"/>
</dbReference>
<accession>A0A9E7TKM1</accession>
<dbReference type="Pfam" id="PF13476">
    <property type="entry name" value="AAA_23"/>
    <property type="match status" value="1"/>
</dbReference>
<feature type="domain" description="Rad50/SbcC-type AAA" evidence="4">
    <location>
        <begin position="5"/>
        <end position="231"/>
    </location>
</feature>
<dbReference type="GO" id="GO:0016887">
    <property type="term" value="F:ATP hydrolysis activity"/>
    <property type="evidence" value="ECO:0007669"/>
    <property type="project" value="InterPro"/>
</dbReference>
<dbReference type="Proteomes" id="UP001060368">
    <property type="component" value="Chromosome"/>
</dbReference>
<evidence type="ECO:0000313" key="5">
    <source>
        <dbReference type="EMBL" id="UUX91351.1"/>
    </source>
</evidence>
<dbReference type="EMBL" id="CP096115">
    <property type="protein sequence ID" value="UUX91351.1"/>
    <property type="molecule type" value="Genomic_DNA"/>
</dbReference>
<dbReference type="GO" id="GO:0006302">
    <property type="term" value="P:double-strand break repair"/>
    <property type="evidence" value="ECO:0007669"/>
    <property type="project" value="InterPro"/>
</dbReference>
<dbReference type="KEGG" id="mend:L6E24_08155"/>
<evidence type="ECO:0000256" key="1">
    <source>
        <dbReference type="ARBA" id="ARBA00023054"/>
    </source>
</evidence>
<dbReference type="SUPFAM" id="SSF52540">
    <property type="entry name" value="P-loop containing nucleoside triphosphate hydrolases"/>
    <property type="match status" value="1"/>
</dbReference>
<protein>
    <submittedName>
        <fullName evidence="5">AAA family ATPase</fullName>
    </submittedName>
</protein>